<dbReference type="EMBL" id="CH476623">
    <property type="protein sequence ID" value="EDO00065.1"/>
    <property type="molecule type" value="Genomic_DNA"/>
</dbReference>
<accession>A7EC86</accession>
<proteinExistence type="predicted"/>
<dbReference type="InParanoid" id="A7EC86"/>
<sequence>MVNFFDLPIEIREKIYRYSIIEPKTQDMSVQLLNHSKSLYTFPHITLIDSRNGVTDDDRMPGREFILVSRRVHAEVKLALAQEFTFYWDSPKRFLRDFNYWGDYLRDNVRMVEFAVTPMITEYEGAEHIHPRCRAGIHEAPTCKTGSWETDLWFEAFEILNSFESIRLFDLMAFKESWSLHGGLNMSRAIVCLGHLEETEEGGAKQKSYWSMVREARRDGPAPDPSDPIYWEPLDDCNLLNHRRFSEFLAMLRCVRANRFLEREDRRILTTVSVRVNWLSNSFGKNKFYWMIRNDASRLVRERYRAFGVRARRGLYSSNLKLPRVGWNVPTSVYYYKRSKRSVNRNRANSYQKLQQYNRRMVRLGRLQRSRLLASVQEDEAVDIQQPGASVRRRRLCRGLRTRTEKEEEEASPIQEVKVRGPSQKLRRRYKRAVRSWRIGQPSQTSLGQRDESGGSSESEAPMRRRRLRRGIKPQDLGTSFGLQDMELD</sequence>
<keyword evidence="3" id="KW-1185">Reference proteome</keyword>
<evidence type="ECO:0000313" key="3">
    <source>
        <dbReference type="Proteomes" id="UP000001312"/>
    </source>
</evidence>
<gene>
    <name evidence="2" type="ORF">SS1G_02925</name>
</gene>
<dbReference type="KEGG" id="ssl:SS1G_02925"/>
<dbReference type="RefSeq" id="XP_001596702.1">
    <property type="nucleotide sequence ID" value="XM_001596652.1"/>
</dbReference>
<dbReference type="AlphaFoldDB" id="A7EC86"/>
<evidence type="ECO:0008006" key="4">
    <source>
        <dbReference type="Google" id="ProtNLM"/>
    </source>
</evidence>
<dbReference type="HOGENOM" id="CLU_557968_0_0_1"/>
<dbReference type="Proteomes" id="UP000001312">
    <property type="component" value="Unassembled WGS sequence"/>
</dbReference>
<name>A7EC86_SCLS1</name>
<feature type="region of interest" description="Disordered" evidence="1">
    <location>
        <begin position="402"/>
        <end position="489"/>
    </location>
</feature>
<feature type="compositionally biased region" description="Polar residues" evidence="1">
    <location>
        <begin position="441"/>
        <end position="459"/>
    </location>
</feature>
<organism evidence="2 3">
    <name type="scientific">Sclerotinia sclerotiorum (strain ATCC 18683 / 1980 / Ss-1)</name>
    <name type="common">White mold</name>
    <name type="synonym">Whetzelinia sclerotiorum</name>
    <dbReference type="NCBI Taxonomy" id="665079"/>
    <lineage>
        <taxon>Eukaryota</taxon>
        <taxon>Fungi</taxon>
        <taxon>Dikarya</taxon>
        <taxon>Ascomycota</taxon>
        <taxon>Pezizomycotina</taxon>
        <taxon>Leotiomycetes</taxon>
        <taxon>Helotiales</taxon>
        <taxon>Sclerotiniaceae</taxon>
        <taxon>Sclerotinia</taxon>
    </lineage>
</organism>
<protein>
    <recommendedName>
        <fullName evidence="4">F-box domain-containing protein</fullName>
    </recommendedName>
</protein>
<evidence type="ECO:0000313" key="2">
    <source>
        <dbReference type="EMBL" id="EDO00065.1"/>
    </source>
</evidence>
<evidence type="ECO:0000256" key="1">
    <source>
        <dbReference type="SAM" id="MobiDB-lite"/>
    </source>
</evidence>
<dbReference type="GeneID" id="5492353"/>
<reference evidence="3" key="1">
    <citation type="journal article" date="2011" name="PLoS Genet.">
        <title>Genomic analysis of the necrotrophic fungal pathogens Sclerotinia sclerotiorum and Botrytis cinerea.</title>
        <authorList>
            <person name="Amselem J."/>
            <person name="Cuomo C.A."/>
            <person name="van Kan J.A."/>
            <person name="Viaud M."/>
            <person name="Benito E.P."/>
            <person name="Couloux A."/>
            <person name="Coutinho P.M."/>
            <person name="de Vries R.P."/>
            <person name="Dyer P.S."/>
            <person name="Fillinger S."/>
            <person name="Fournier E."/>
            <person name="Gout L."/>
            <person name="Hahn M."/>
            <person name="Kohn L."/>
            <person name="Lapalu N."/>
            <person name="Plummer K.M."/>
            <person name="Pradier J.M."/>
            <person name="Quevillon E."/>
            <person name="Sharon A."/>
            <person name="Simon A."/>
            <person name="ten Have A."/>
            <person name="Tudzynski B."/>
            <person name="Tudzynski P."/>
            <person name="Wincker P."/>
            <person name="Andrew M."/>
            <person name="Anthouard V."/>
            <person name="Beever R.E."/>
            <person name="Beffa R."/>
            <person name="Benoit I."/>
            <person name="Bouzid O."/>
            <person name="Brault B."/>
            <person name="Chen Z."/>
            <person name="Choquer M."/>
            <person name="Collemare J."/>
            <person name="Cotton P."/>
            <person name="Danchin E.G."/>
            <person name="Da Silva C."/>
            <person name="Gautier A."/>
            <person name="Giraud C."/>
            <person name="Giraud T."/>
            <person name="Gonzalez C."/>
            <person name="Grossetete S."/>
            <person name="Guldener U."/>
            <person name="Henrissat B."/>
            <person name="Howlett B.J."/>
            <person name="Kodira C."/>
            <person name="Kretschmer M."/>
            <person name="Lappartient A."/>
            <person name="Leroch M."/>
            <person name="Levis C."/>
            <person name="Mauceli E."/>
            <person name="Neuveglise C."/>
            <person name="Oeser B."/>
            <person name="Pearson M."/>
            <person name="Poulain J."/>
            <person name="Poussereau N."/>
            <person name="Quesneville H."/>
            <person name="Rascle C."/>
            <person name="Schumacher J."/>
            <person name="Segurens B."/>
            <person name="Sexton A."/>
            <person name="Silva E."/>
            <person name="Sirven C."/>
            <person name="Soanes D.M."/>
            <person name="Talbot N.J."/>
            <person name="Templeton M."/>
            <person name="Yandava C."/>
            <person name="Yarden O."/>
            <person name="Zeng Q."/>
            <person name="Rollins J.A."/>
            <person name="Lebrun M.H."/>
            <person name="Dickman M."/>
        </authorList>
    </citation>
    <scope>NUCLEOTIDE SEQUENCE [LARGE SCALE GENOMIC DNA]</scope>
    <source>
        <strain evidence="3">ATCC 18683 / 1980 / Ss-1</strain>
    </source>
</reference>
<feature type="compositionally biased region" description="Basic residues" evidence="1">
    <location>
        <begin position="425"/>
        <end position="435"/>
    </location>
</feature>